<dbReference type="SMART" id="SM00256">
    <property type="entry name" value="FBOX"/>
    <property type="match status" value="2"/>
</dbReference>
<feature type="domain" description="F-box" evidence="2">
    <location>
        <begin position="4"/>
        <end position="50"/>
    </location>
</feature>
<dbReference type="OrthoDB" id="674184at2759"/>
<dbReference type="InterPro" id="IPR056592">
    <property type="entry name" value="Beta-prop_At3g26010-like"/>
</dbReference>
<dbReference type="InterPro" id="IPR001810">
    <property type="entry name" value="F-box_dom"/>
</dbReference>
<dbReference type="EMBL" id="JAKOGI010000356">
    <property type="protein sequence ID" value="KAJ8436226.1"/>
    <property type="molecule type" value="Genomic_DNA"/>
</dbReference>
<dbReference type="SMART" id="SM00028">
    <property type="entry name" value="TPR"/>
    <property type="match status" value="4"/>
</dbReference>
<protein>
    <recommendedName>
        <fullName evidence="2">F-box domain-containing protein</fullName>
    </recommendedName>
</protein>
<evidence type="ECO:0000313" key="4">
    <source>
        <dbReference type="Proteomes" id="UP001153076"/>
    </source>
</evidence>
<keyword evidence="1" id="KW-0802">TPR repeat</keyword>
<dbReference type="PROSITE" id="PS50181">
    <property type="entry name" value="FBOX"/>
    <property type="match status" value="2"/>
</dbReference>
<reference evidence="3" key="1">
    <citation type="submission" date="2022-04" db="EMBL/GenBank/DDBJ databases">
        <title>Carnegiea gigantea Genome sequencing and assembly v2.</title>
        <authorList>
            <person name="Copetti D."/>
            <person name="Sanderson M.J."/>
            <person name="Burquez A."/>
            <person name="Wojciechowski M.F."/>
        </authorList>
    </citation>
    <scope>NUCLEOTIDE SEQUENCE</scope>
    <source>
        <strain evidence="3">SGP5-SGP5p</strain>
        <tissue evidence="3">Aerial part</tissue>
    </source>
</reference>
<dbReference type="InterPro" id="IPR019734">
    <property type="entry name" value="TPR_rpt"/>
</dbReference>
<dbReference type="AlphaFoldDB" id="A0A9Q1K2Z1"/>
<evidence type="ECO:0000256" key="1">
    <source>
        <dbReference type="PROSITE-ProRule" id="PRU00339"/>
    </source>
</evidence>
<dbReference type="Gene3D" id="1.20.1280.50">
    <property type="match status" value="2"/>
</dbReference>
<gene>
    <name evidence="3" type="ORF">Cgig2_006913</name>
</gene>
<comment type="caution">
    <text evidence="3">The sequence shown here is derived from an EMBL/GenBank/DDBJ whole genome shotgun (WGS) entry which is preliminary data.</text>
</comment>
<keyword evidence="4" id="KW-1185">Reference proteome</keyword>
<organism evidence="3 4">
    <name type="scientific">Carnegiea gigantea</name>
    <dbReference type="NCBI Taxonomy" id="171969"/>
    <lineage>
        <taxon>Eukaryota</taxon>
        <taxon>Viridiplantae</taxon>
        <taxon>Streptophyta</taxon>
        <taxon>Embryophyta</taxon>
        <taxon>Tracheophyta</taxon>
        <taxon>Spermatophyta</taxon>
        <taxon>Magnoliopsida</taxon>
        <taxon>eudicotyledons</taxon>
        <taxon>Gunneridae</taxon>
        <taxon>Pentapetalae</taxon>
        <taxon>Caryophyllales</taxon>
        <taxon>Cactineae</taxon>
        <taxon>Cactaceae</taxon>
        <taxon>Cactoideae</taxon>
        <taxon>Echinocereeae</taxon>
        <taxon>Carnegiea</taxon>
    </lineage>
</organism>
<accession>A0A9Q1K2Z1</accession>
<dbReference type="InterPro" id="IPR036047">
    <property type="entry name" value="F-box-like_dom_sf"/>
</dbReference>
<dbReference type="Proteomes" id="UP001153076">
    <property type="component" value="Unassembled WGS sequence"/>
</dbReference>
<name>A0A9Q1K2Z1_9CARY</name>
<dbReference type="SUPFAM" id="SSF81383">
    <property type="entry name" value="F-box domain"/>
    <property type="match status" value="2"/>
</dbReference>
<feature type="domain" description="F-box" evidence="2">
    <location>
        <begin position="460"/>
        <end position="506"/>
    </location>
</feature>
<dbReference type="PANTHER" id="PTHR33086">
    <property type="entry name" value="OS05G0468200 PROTEIN-RELATED"/>
    <property type="match status" value="1"/>
</dbReference>
<dbReference type="Pfam" id="PF00646">
    <property type="entry name" value="F-box"/>
    <property type="match status" value="2"/>
</dbReference>
<dbReference type="Gene3D" id="1.25.40.10">
    <property type="entry name" value="Tetratricopeptide repeat domain"/>
    <property type="match status" value="2"/>
</dbReference>
<dbReference type="PROSITE" id="PS50005">
    <property type="entry name" value="TPR"/>
    <property type="match status" value="1"/>
</dbReference>
<dbReference type="Pfam" id="PF24750">
    <property type="entry name" value="b-prop_At3g26010-like"/>
    <property type="match status" value="2"/>
</dbReference>
<proteinExistence type="predicted"/>
<dbReference type="PANTHER" id="PTHR33086:SF51">
    <property type="entry name" value="OS06G0307900 PROTEIN"/>
    <property type="match status" value="1"/>
</dbReference>
<feature type="repeat" description="TPR" evidence="1">
    <location>
        <begin position="906"/>
        <end position="939"/>
    </location>
</feature>
<dbReference type="InterPro" id="IPR011990">
    <property type="entry name" value="TPR-like_helical_dom_sf"/>
</dbReference>
<evidence type="ECO:0000259" key="2">
    <source>
        <dbReference type="PROSITE" id="PS50181"/>
    </source>
</evidence>
<dbReference type="SUPFAM" id="SSF48452">
    <property type="entry name" value="TPR-like"/>
    <property type="match status" value="2"/>
</dbReference>
<sequence length="1039" mass="116583">MSDQCVLDLFPDQIISEILIRLPAKSVCRFTCVSKRWLSLISSPHFIASYISHSTPSWAILDRAIRVAKGPKDFTLTLAGPPNVSSFSVSPHMMDEDLVNPSRQKYPSLISGSSGLLLFAVARKRDPYSPKEWKPNSFNHSTDQDSLLVCNPITRQFVQLPKPPKLLNRRSAVGFPTKGLGPGGVVPSFVVTECQPIIGSEYAYLMTFSPETGKWEVKSANYMFDMHFWKPWGVLEFDGHLVWFDLSCGLIVWNEPFTIDKVVQCRFTPLRQGCITRLNTPHLNEQRCMGVGGGSIQYLEMVDGEFLRMWRRAVSSGAQSIFEGYLADESYLANELPKVTPNVCVIHPFEADVAFFVVKGRIFSVNVGEKKVLSCGVYSGLIGSIQHSPTAVAYANRAAAYLKISGYRQAENDCTEALKLDVARKELGKLIEAKEDAELCLKLDPSLQKLQAEIDSLLKKGSSDLFPDHIVCEILTRLPAKSICRFKCVSKRWFSLISSARFITSYISNSTPSWAILDRAIRIEKGPNPEDGSLSFSLTDPPNVSSLSVSPHMVDEDLVDPSRRNFPALISASSGLLLFAVARKRDPYGGYGEKNRDPNSFSLRTDYDTLVLCNPITHQWSELPDPPRLLNHRCAIGLATRAAGPGGSAPNFVVTEYRPLIGTEKATLMTFSSESGKWENKSANYMLDMHLWRPGGVFEYHGHLVWTDMSCGLIVWDDPFSSQKKVRCGFIPLPQSSWKRFDTPDLEKERCVGVGGGCIQYLEMVEGEVLKLWRLKDYQGGEWGLVHNVSLMDVWRDESYLACGLPKVKPVVNLIHPFEEGPSLSWEIRFFQWILGRKSLMRFDFPFVIPTWPTSFPPLFRESLNLLRAFVVALSAKESGNEYFKAKNFNEAIHFYSNSIHHSPTAAAYANRAAAYLKIGGYPQAEDDCTEALKLDGQYMKAYARRATARKELGKLREANEDAEVCLKLDPRQDDMQKLLDEIKSLLEKVKNYIPADVIIMLLSYAIYVDFKCKILFDQVTWTKVIIAGDGEDGIVPDV</sequence>
<dbReference type="CDD" id="cd22157">
    <property type="entry name" value="F-box_AtFBW1-like"/>
    <property type="match status" value="2"/>
</dbReference>
<evidence type="ECO:0000313" key="3">
    <source>
        <dbReference type="EMBL" id="KAJ8436226.1"/>
    </source>
</evidence>